<dbReference type="STRING" id="914234.M2QJW8"/>
<name>M2QJW8_CERS8</name>
<dbReference type="HOGENOM" id="CLU_004591_3_1_1"/>
<feature type="non-terminal residue" evidence="1">
    <location>
        <position position="1"/>
    </location>
</feature>
<keyword evidence="2" id="KW-1185">Reference proteome</keyword>
<dbReference type="EMBL" id="KB445811">
    <property type="protein sequence ID" value="EMD32400.1"/>
    <property type="molecule type" value="Genomic_DNA"/>
</dbReference>
<dbReference type="Proteomes" id="UP000016930">
    <property type="component" value="Unassembled WGS sequence"/>
</dbReference>
<evidence type="ECO:0000313" key="2">
    <source>
        <dbReference type="Proteomes" id="UP000016930"/>
    </source>
</evidence>
<dbReference type="OrthoDB" id="2791548at2759"/>
<organism evidence="1 2">
    <name type="scientific">Ceriporiopsis subvermispora (strain B)</name>
    <name type="common">White-rot fungus</name>
    <name type="synonym">Gelatoporia subvermispora</name>
    <dbReference type="NCBI Taxonomy" id="914234"/>
    <lineage>
        <taxon>Eukaryota</taxon>
        <taxon>Fungi</taxon>
        <taxon>Dikarya</taxon>
        <taxon>Basidiomycota</taxon>
        <taxon>Agaricomycotina</taxon>
        <taxon>Agaricomycetes</taxon>
        <taxon>Polyporales</taxon>
        <taxon>Gelatoporiaceae</taxon>
        <taxon>Gelatoporia</taxon>
    </lineage>
</organism>
<accession>M2QJW8</accession>
<protein>
    <submittedName>
        <fullName evidence="1">Uncharacterized protein</fullName>
    </submittedName>
</protein>
<sequence>DSTQDMPVELLHTILLGLTKYVWFMTHSKWKDLQKSAFSVRLQDTDVHGLSVPAIQANYIMQYANLLIRRKLKTLAQIGAFHVYDQAYHLLFKLWKASGELSALLWYPEIRDMDAYIVSKHLASLHCHALIHTVIIIRLM</sequence>
<gene>
    <name evidence="1" type="ORF">CERSUDRAFT_58613</name>
</gene>
<evidence type="ECO:0000313" key="1">
    <source>
        <dbReference type="EMBL" id="EMD32400.1"/>
    </source>
</evidence>
<proteinExistence type="predicted"/>
<dbReference type="AlphaFoldDB" id="M2QJW8"/>
<reference evidence="1 2" key="1">
    <citation type="journal article" date="2012" name="Proc. Natl. Acad. Sci. U.S.A.">
        <title>Comparative genomics of Ceriporiopsis subvermispora and Phanerochaete chrysosporium provide insight into selective ligninolysis.</title>
        <authorList>
            <person name="Fernandez-Fueyo E."/>
            <person name="Ruiz-Duenas F.J."/>
            <person name="Ferreira P."/>
            <person name="Floudas D."/>
            <person name="Hibbett D.S."/>
            <person name="Canessa P."/>
            <person name="Larrondo L.F."/>
            <person name="James T.Y."/>
            <person name="Seelenfreund D."/>
            <person name="Lobos S."/>
            <person name="Polanco R."/>
            <person name="Tello M."/>
            <person name="Honda Y."/>
            <person name="Watanabe T."/>
            <person name="Watanabe T."/>
            <person name="Ryu J.S."/>
            <person name="Kubicek C.P."/>
            <person name="Schmoll M."/>
            <person name="Gaskell J."/>
            <person name="Hammel K.E."/>
            <person name="St John F.J."/>
            <person name="Vanden Wymelenberg A."/>
            <person name="Sabat G."/>
            <person name="Splinter BonDurant S."/>
            <person name="Syed K."/>
            <person name="Yadav J.S."/>
            <person name="Doddapaneni H."/>
            <person name="Subramanian V."/>
            <person name="Lavin J.L."/>
            <person name="Oguiza J.A."/>
            <person name="Perez G."/>
            <person name="Pisabarro A.G."/>
            <person name="Ramirez L."/>
            <person name="Santoyo F."/>
            <person name="Master E."/>
            <person name="Coutinho P.M."/>
            <person name="Henrissat B."/>
            <person name="Lombard V."/>
            <person name="Magnuson J.K."/>
            <person name="Kuees U."/>
            <person name="Hori C."/>
            <person name="Igarashi K."/>
            <person name="Samejima M."/>
            <person name="Held B.W."/>
            <person name="Barry K.W."/>
            <person name="LaButti K.M."/>
            <person name="Lapidus A."/>
            <person name="Lindquist E.A."/>
            <person name="Lucas S.M."/>
            <person name="Riley R."/>
            <person name="Salamov A.A."/>
            <person name="Hoffmeister D."/>
            <person name="Schwenk D."/>
            <person name="Hadar Y."/>
            <person name="Yarden O."/>
            <person name="de Vries R.P."/>
            <person name="Wiebenga A."/>
            <person name="Stenlid J."/>
            <person name="Eastwood D."/>
            <person name="Grigoriev I.V."/>
            <person name="Berka R.M."/>
            <person name="Blanchette R.A."/>
            <person name="Kersten P."/>
            <person name="Martinez A.T."/>
            <person name="Vicuna R."/>
            <person name="Cullen D."/>
        </authorList>
    </citation>
    <scope>NUCLEOTIDE SEQUENCE [LARGE SCALE GENOMIC DNA]</scope>
    <source>
        <strain evidence="1 2">B</strain>
    </source>
</reference>